<name>A0A285EGV2_9ACTN</name>
<evidence type="ECO:0008006" key="4">
    <source>
        <dbReference type="Google" id="ProtNLM"/>
    </source>
</evidence>
<dbReference type="RefSeq" id="WP_143426716.1">
    <property type="nucleotide sequence ID" value="NZ_JACHXB010000005.1"/>
</dbReference>
<keyword evidence="1" id="KW-0812">Transmembrane</keyword>
<organism evidence="2 3">
    <name type="scientific">Geodermatophilus sabuli</name>
    <dbReference type="NCBI Taxonomy" id="1564158"/>
    <lineage>
        <taxon>Bacteria</taxon>
        <taxon>Bacillati</taxon>
        <taxon>Actinomycetota</taxon>
        <taxon>Actinomycetes</taxon>
        <taxon>Geodermatophilales</taxon>
        <taxon>Geodermatophilaceae</taxon>
        <taxon>Geodermatophilus</taxon>
    </lineage>
</organism>
<keyword evidence="1" id="KW-0472">Membrane</keyword>
<dbReference type="EMBL" id="OBDO01000010">
    <property type="protein sequence ID" value="SNX98372.1"/>
    <property type="molecule type" value="Genomic_DNA"/>
</dbReference>
<keyword evidence="1" id="KW-1133">Transmembrane helix</keyword>
<proteinExistence type="predicted"/>
<dbReference type="OrthoDB" id="5117676at2"/>
<evidence type="ECO:0000256" key="1">
    <source>
        <dbReference type="SAM" id="Phobius"/>
    </source>
</evidence>
<keyword evidence="3" id="KW-1185">Reference proteome</keyword>
<protein>
    <recommendedName>
        <fullName evidence="4">DUF4245 domain-containing protein</fullName>
    </recommendedName>
</protein>
<accession>A0A285EGV2</accession>
<evidence type="ECO:0000313" key="3">
    <source>
        <dbReference type="Proteomes" id="UP000219514"/>
    </source>
</evidence>
<sequence>MTSTVDPARERVPVEHRVLGLDRRSFPYAFAVLAVFLVLTVVLPRIDDAVDWDDPVRAGERLALTDTVVFTPTPGWEVEEGFRAAADGTVDESGRATVAGDGVIFSAATGDFDGTPAELIEQIQKVTSSTEDPSFQVADEPDTVTTASGEVGVIQSYSSIRGDGVIAALVLDGTGVEITAYGPPAQLRAAAADITDMITSIDSDGDDA</sequence>
<evidence type="ECO:0000313" key="2">
    <source>
        <dbReference type="EMBL" id="SNX98372.1"/>
    </source>
</evidence>
<dbReference type="Proteomes" id="UP000219514">
    <property type="component" value="Unassembled WGS sequence"/>
</dbReference>
<dbReference type="AlphaFoldDB" id="A0A285EGV2"/>
<feature type="transmembrane region" description="Helical" evidence="1">
    <location>
        <begin position="25"/>
        <end position="43"/>
    </location>
</feature>
<reference evidence="2 3" key="1">
    <citation type="submission" date="2017-09" db="EMBL/GenBank/DDBJ databases">
        <authorList>
            <person name="Ehlers B."/>
            <person name="Leendertz F.H."/>
        </authorList>
    </citation>
    <scope>NUCLEOTIDE SEQUENCE [LARGE SCALE GENOMIC DNA]</scope>
    <source>
        <strain evidence="2 3">DSM 46844</strain>
    </source>
</reference>
<gene>
    <name evidence="2" type="ORF">SAMN06893097_110155</name>
</gene>